<dbReference type="Gene3D" id="3.40.50.300">
    <property type="entry name" value="P-loop containing nucleotide triphosphate hydrolases"/>
    <property type="match status" value="1"/>
</dbReference>
<dbReference type="PROSITE" id="PS50893">
    <property type="entry name" value="ABC_TRANSPORTER_2"/>
    <property type="match status" value="1"/>
</dbReference>
<dbReference type="Pfam" id="PF00664">
    <property type="entry name" value="ABC_membrane"/>
    <property type="match status" value="1"/>
</dbReference>
<dbReference type="CDD" id="cd03228">
    <property type="entry name" value="ABCC_MRP_Like"/>
    <property type="match status" value="1"/>
</dbReference>
<dbReference type="Proteomes" id="UP000004431">
    <property type="component" value="Unassembled WGS sequence"/>
</dbReference>
<keyword evidence="2 7" id="KW-0812">Transmembrane</keyword>
<dbReference type="InterPro" id="IPR003439">
    <property type="entry name" value="ABC_transporter-like_ATP-bd"/>
</dbReference>
<dbReference type="PANTHER" id="PTHR43394">
    <property type="entry name" value="ATP-DEPENDENT PERMEASE MDL1, MITOCHONDRIAL"/>
    <property type="match status" value="1"/>
</dbReference>
<dbReference type="InterPro" id="IPR036640">
    <property type="entry name" value="ABC1_TM_sf"/>
</dbReference>
<dbReference type="EMBL" id="AEDQ01000010">
    <property type="protein sequence ID" value="EFL44589.1"/>
    <property type="molecule type" value="Genomic_DNA"/>
</dbReference>
<evidence type="ECO:0000259" key="8">
    <source>
        <dbReference type="PROSITE" id="PS50893"/>
    </source>
</evidence>
<comment type="subcellular location">
    <subcellularLocation>
        <location evidence="1">Cell membrane</location>
        <topology evidence="1">Multi-pass membrane protein</topology>
    </subcellularLocation>
</comment>
<dbReference type="Pfam" id="PF00005">
    <property type="entry name" value="ABC_tran"/>
    <property type="match status" value="1"/>
</dbReference>
<evidence type="ECO:0000259" key="9">
    <source>
        <dbReference type="PROSITE" id="PS50929"/>
    </source>
</evidence>
<keyword evidence="6 7" id="KW-0472">Membrane</keyword>
<dbReference type="Gene3D" id="1.20.1560.10">
    <property type="entry name" value="ABC transporter type 1, transmembrane domain"/>
    <property type="match status" value="1"/>
</dbReference>
<evidence type="ECO:0000256" key="7">
    <source>
        <dbReference type="SAM" id="Phobius"/>
    </source>
</evidence>
<evidence type="ECO:0000256" key="1">
    <source>
        <dbReference type="ARBA" id="ARBA00004651"/>
    </source>
</evidence>
<feature type="transmembrane region" description="Helical" evidence="7">
    <location>
        <begin position="186"/>
        <end position="204"/>
    </location>
</feature>
<feature type="domain" description="ABC transporter" evidence="8">
    <location>
        <begin position="359"/>
        <end position="614"/>
    </location>
</feature>
<keyword evidence="5 7" id="KW-1133">Transmembrane helix</keyword>
<dbReference type="InterPro" id="IPR003593">
    <property type="entry name" value="AAA+_ATPase"/>
</dbReference>
<evidence type="ECO:0000256" key="6">
    <source>
        <dbReference type="ARBA" id="ARBA00023136"/>
    </source>
</evidence>
<dbReference type="PROSITE" id="PS50929">
    <property type="entry name" value="ABC_TM1F"/>
    <property type="match status" value="1"/>
</dbReference>
<feature type="transmembrane region" description="Helical" evidence="7">
    <location>
        <begin position="51"/>
        <end position="72"/>
    </location>
</feature>
<dbReference type="GO" id="GO:0005524">
    <property type="term" value="F:ATP binding"/>
    <property type="evidence" value="ECO:0007669"/>
    <property type="project" value="UniProtKB-KW"/>
</dbReference>
<dbReference type="InterPro" id="IPR011527">
    <property type="entry name" value="ABC1_TM_dom"/>
</dbReference>
<dbReference type="SUPFAM" id="SSF52540">
    <property type="entry name" value="P-loop containing nucleoside triphosphate hydrolases"/>
    <property type="match status" value="1"/>
</dbReference>
<evidence type="ECO:0000256" key="5">
    <source>
        <dbReference type="ARBA" id="ARBA00022989"/>
    </source>
</evidence>
<dbReference type="PANTHER" id="PTHR43394:SF1">
    <property type="entry name" value="ATP-BINDING CASSETTE SUB-FAMILY B MEMBER 10, MITOCHONDRIAL"/>
    <property type="match status" value="1"/>
</dbReference>
<feature type="domain" description="ABC transmembrane type-1" evidence="9">
    <location>
        <begin position="55"/>
        <end position="325"/>
    </location>
</feature>
<dbReference type="InterPro" id="IPR039421">
    <property type="entry name" value="Type_1_exporter"/>
</dbReference>
<name>A0ABN0B1F7_9ACTN</name>
<accession>A0ABN0B1F7</accession>
<comment type="caution">
    <text evidence="10">The sequence shown here is derived from an EMBL/GenBank/DDBJ whole genome shotgun (WGS) entry which is preliminary data.</text>
</comment>
<proteinExistence type="predicted"/>
<feature type="transmembrane region" description="Helical" evidence="7">
    <location>
        <begin position="267"/>
        <end position="287"/>
    </location>
</feature>
<organism evidence="10 11">
    <name type="scientific">Fannyhessea vaginae PB189-T1-4</name>
    <dbReference type="NCBI Taxonomy" id="866774"/>
    <lineage>
        <taxon>Bacteria</taxon>
        <taxon>Bacillati</taxon>
        <taxon>Actinomycetota</taxon>
        <taxon>Coriobacteriia</taxon>
        <taxon>Coriobacteriales</taxon>
        <taxon>Atopobiaceae</taxon>
        <taxon>Fannyhessea</taxon>
    </lineage>
</organism>
<dbReference type="InterPro" id="IPR017871">
    <property type="entry name" value="ABC_transporter-like_CS"/>
</dbReference>
<sequence>MSRVYASLYTMHVCAHDQISTIKRESMVDKRLLAQVPHAKVAIAKTIGAKYAGLIATIMFAYSLARILTQVVEQTPLTLTPLLALCALAAIITCLSAYFTEHWSFEASRTIKLTLRSKLYAKLVRLGNKAFAHTTLAELVQTTVEGCEQLEVYFGKFLPQLVYACLAPLTLFCVLCFVNVLVAATLLVFVPLIPVIIMAIQSVAKRVMGRYWKSYTNLGDIFLENLQGLVTLKIYSADSARHRAMDEKAENFRRATMRLLTMQLNSIMVMDVAALGGAAVGIAVAYWQLTQGALDVFGVLFTVLVSAEFFIPMRTLGSYFHIAMNGMSASNNIFAFLNIPEEKRGTTELELPHNAPWNIAFHDVSFAYDANDKAGSSSGVACKDNAGDAHGSGHMALSHVSLTLPSRGLYAIVGASGSGKSTIAHLIAGEYLQYTGSITLNDIPIASVSAQSLARSVTTLSTTNYIFSGSVQDMLRMANPTADDAALWHALTQARIATFVQEHGGLSMHLDAQGANLSGGQKQRLCFARALLHNSNYYIFDEATSSIDVESEEHITQAMYELAKTKGVLVISHRLANTMHAARIYVMENGRVVGCGTHDELLKHCSTYETMWRKQQQLEHIRTPREDNNQGARNE</sequence>
<feature type="transmembrane region" description="Helical" evidence="7">
    <location>
        <begin position="293"/>
        <end position="311"/>
    </location>
</feature>
<reference evidence="10 11" key="1">
    <citation type="submission" date="2010-08" db="EMBL/GenBank/DDBJ databases">
        <authorList>
            <person name="Durkin A.S."/>
            <person name="Madupu R."/>
            <person name="Torralba M."/>
            <person name="Gillis M."/>
            <person name="Methe B."/>
            <person name="Sutton G."/>
            <person name="Nelson K.E."/>
        </authorList>
    </citation>
    <scope>NUCLEOTIDE SEQUENCE [LARGE SCALE GENOMIC DNA]</scope>
    <source>
        <strain evidence="10 11">PB189-T1-4</strain>
    </source>
</reference>
<evidence type="ECO:0000313" key="11">
    <source>
        <dbReference type="Proteomes" id="UP000004431"/>
    </source>
</evidence>
<evidence type="ECO:0000313" key="10">
    <source>
        <dbReference type="EMBL" id="EFL44589.1"/>
    </source>
</evidence>
<gene>
    <name evidence="10" type="ORF">HMPREF9248_1228</name>
</gene>
<dbReference type="SMART" id="SM00382">
    <property type="entry name" value="AAA"/>
    <property type="match status" value="1"/>
</dbReference>
<evidence type="ECO:0000256" key="3">
    <source>
        <dbReference type="ARBA" id="ARBA00022741"/>
    </source>
</evidence>
<protein>
    <submittedName>
        <fullName evidence="10">ABC transporter, ATP-binding protein</fullName>
    </submittedName>
</protein>
<dbReference type="CDD" id="cd18781">
    <property type="entry name" value="ABC_6TM_AarD_CydDC_like"/>
    <property type="match status" value="1"/>
</dbReference>
<keyword evidence="11" id="KW-1185">Reference proteome</keyword>
<feature type="transmembrane region" description="Helical" evidence="7">
    <location>
        <begin position="78"/>
        <end position="99"/>
    </location>
</feature>
<keyword evidence="4 10" id="KW-0067">ATP-binding</keyword>
<keyword evidence="3" id="KW-0547">Nucleotide-binding</keyword>
<evidence type="ECO:0000256" key="2">
    <source>
        <dbReference type="ARBA" id="ARBA00022692"/>
    </source>
</evidence>
<feature type="transmembrane region" description="Helical" evidence="7">
    <location>
        <begin position="161"/>
        <end position="180"/>
    </location>
</feature>
<dbReference type="PROSITE" id="PS00211">
    <property type="entry name" value="ABC_TRANSPORTER_1"/>
    <property type="match status" value="1"/>
</dbReference>
<evidence type="ECO:0000256" key="4">
    <source>
        <dbReference type="ARBA" id="ARBA00022840"/>
    </source>
</evidence>
<dbReference type="InterPro" id="IPR027417">
    <property type="entry name" value="P-loop_NTPase"/>
</dbReference>
<dbReference type="SUPFAM" id="SSF90123">
    <property type="entry name" value="ABC transporter transmembrane region"/>
    <property type="match status" value="1"/>
</dbReference>